<gene>
    <name evidence="2" type="ORF">B0A55_00176</name>
</gene>
<dbReference type="Proteomes" id="UP000309340">
    <property type="component" value="Unassembled WGS sequence"/>
</dbReference>
<organism evidence="2 3">
    <name type="scientific">Friedmanniomyces simplex</name>
    <dbReference type="NCBI Taxonomy" id="329884"/>
    <lineage>
        <taxon>Eukaryota</taxon>
        <taxon>Fungi</taxon>
        <taxon>Dikarya</taxon>
        <taxon>Ascomycota</taxon>
        <taxon>Pezizomycotina</taxon>
        <taxon>Dothideomycetes</taxon>
        <taxon>Dothideomycetidae</taxon>
        <taxon>Mycosphaerellales</taxon>
        <taxon>Teratosphaeriaceae</taxon>
        <taxon>Friedmanniomyces</taxon>
    </lineage>
</organism>
<sequence length="95" mass="10026">MPSLLEPNKDTKANGSRAGCGGGSGGVRSKSTNSPASNHATTGSTHGDSPRKGKRTDDGRPGSKEDSYILQRFNQQVETHELTALGQVARPRYSN</sequence>
<dbReference type="OrthoDB" id="3910021at2759"/>
<reference evidence="2 3" key="1">
    <citation type="submission" date="2017-03" db="EMBL/GenBank/DDBJ databases">
        <title>Genomes of endolithic fungi from Antarctica.</title>
        <authorList>
            <person name="Coleine C."/>
            <person name="Masonjones S."/>
            <person name="Stajich J.E."/>
        </authorList>
    </citation>
    <scope>NUCLEOTIDE SEQUENCE [LARGE SCALE GENOMIC DNA]</scope>
    <source>
        <strain evidence="2 3">CCFEE 5184</strain>
    </source>
</reference>
<dbReference type="EMBL" id="NAJQ01000002">
    <property type="protein sequence ID" value="TKA83819.1"/>
    <property type="molecule type" value="Genomic_DNA"/>
</dbReference>
<protein>
    <submittedName>
        <fullName evidence="2">Uncharacterized protein</fullName>
    </submittedName>
</protein>
<feature type="compositionally biased region" description="Basic and acidic residues" evidence="1">
    <location>
        <begin position="48"/>
        <end position="67"/>
    </location>
</feature>
<feature type="compositionally biased region" description="Polar residues" evidence="1">
    <location>
        <begin position="32"/>
        <end position="47"/>
    </location>
</feature>
<evidence type="ECO:0000313" key="3">
    <source>
        <dbReference type="Proteomes" id="UP000309340"/>
    </source>
</evidence>
<dbReference type="AlphaFoldDB" id="A0A4V5NKF4"/>
<evidence type="ECO:0000256" key="1">
    <source>
        <dbReference type="SAM" id="MobiDB-lite"/>
    </source>
</evidence>
<name>A0A4V5NKF4_9PEZI</name>
<comment type="caution">
    <text evidence="2">The sequence shown here is derived from an EMBL/GenBank/DDBJ whole genome shotgun (WGS) entry which is preliminary data.</text>
</comment>
<feature type="region of interest" description="Disordered" evidence="1">
    <location>
        <begin position="1"/>
        <end position="69"/>
    </location>
</feature>
<evidence type="ECO:0000313" key="2">
    <source>
        <dbReference type="EMBL" id="TKA83819.1"/>
    </source>
</evidence>
<keyword evidence="3" id="KW-1185">Reference proteome</keyword>
<accession>A0A4V5NKF4</accession>
<proteinExistence type="predicted"/>